<keyword evidence="3" id="KW-0378">Hydrolase</keyword>
<feature type="compositionally biased region" description="Basic residues" evidence="4">
    <location>
        <begin position="75"/>
        <end position="85"/>
    </location>
</feature>
<keyword evidence="2" id="KW-0645">Protease</keyword>
<feature type="compositionally biased region" description="Polar residues" evidence="4">
    <location>
        <begin position="64"/>
        <end position="74"/>
    </location>
</feature>
<feature type="compositionally biased region" description="Basic and acidic residues" evidence="4">
    <location>
        <begin position="304"/>
        <end position="314"/>
    </location>
</feature>
<feature type="compositionally biased region" description="Polar residues" evidence="4">
    <location>
        <begin position="241"/>
        <end position="252"/>
    </location>
</feature>
<feature type="compositionally biased region" description="Acidic residues" evidence="4">
    <location>
        <begin position="46"/>
        <end position="58"/>
    </location>
</feature>
<evidence type="ECO:0000313" key="6">
    <source>
        <dbReference type="EMBL" id="KAK0751896.1"/>
    </source>
</evidence>
<dbReference type="GO" id="GO:0008234">
    <property type="term" value="F:cysteine-type peptidase activity"/>
    <property type="evidence" value="ECO:0007669"/>
    <property type="project" value="InterPro"/>
</dbReference>
<dbReference type="SUPFAM" id="SSF54001">
    <property type="entry name" value="Cysteine proteinases"/>
    <property type="match status" value="1"/>
</dbReference>
<feature type="domain" description="Ubiquitin-like protease family profile" evidence="5">
    <location>
        <begin position="377"/>
        <end position="479"/>
    </location>
</feature>
<feature type="region of interest" description="Disordered" evidence="4">
    <location>
        <begin position="287"/>
        <end position="314"/>
    </location>
</feature>
<dbReference type="GO" id="GO:0019783">
    <property type="term" value="F:ubiquitin-like protein peptidase activity"/>
    <property type="evidence" value="ECO:0007669"/>
    <property type="project" value="UniProtKB-ARBA"/>
</dbReference>
<accession>A0AA40F6T8</accession>
<dbReference type="GO" id="GO:0006508">
    <property type="term" value="P:proteolysis"/>
    <property type="evidence" value="ECO:0007669"/>
    <property type="project" value="UniProtKB-KW"/>
</dbReference>
<feature type="compositionally biased region" description="Basic and acidic residues" evidence="4">
    <location>
        <begin position="171"/>
        <end position="184"/>
    </location>
</feature>
<dbReference type="Proteomes" id="UP001172155">
    <property type="component" value="Unassembled WGS sequence"/>
</dbReference>
<feature type="region of interest" description="Disordered" evidence="4">
    <location>
        <begin position="213"/>
        <end position="261"/>
    </location>
</feature>
<organism evidence="6 7">
    <name type="scientific">Schizothecium vesticola</name>
    <dbReference type="NCBI Taxonomy" id="314040"/>
    <lineage>
        <taxon>Eukaryota</taxon>
        <taxon>Fungi</taxon>
        <taxon>Dikarya</taxon>
        <taxon>Ascomycota</taxon>
        <taxon>Pezizomycotina</taxon>
        <taxon>Sordariomycetes</taxon>
        <taxon>Sordariomycetidae</taxon>
        <taxon>Sordariales</taxon>
        <taxon>Schizotheciaceae</taxon>
        <taxon>Schizothecium</taxon>
    </lineage>
</organism>
<evidence type="ECO:0000256" key="4">
    <source>
        <dbReference type="SAM" id="MobiDB-lite"/>
    </source>
</evidence>
<evidence type="ECO:0000256" key="2">
    <source>
        <dbReference type="ARBA" id="ARBA00022670"/>
    </source>
</evidence>
<feature type="region of interest" description="Disordered" evidence="4">
    <location>
        <begin position="44"/>
        <end position="86"/>
    </location>
</feature>
<keyword evidence="7" id="KW-1185">Reference proteome</keyword>
<reference evidence="6" key="1">
    <citation type="submission" date="2023-06" db="EMBL/GenBank/DDBJ databases">
        <title>Genome-scale phylogeny and comparative genomics of the fungal order Sordariales.</title>
        <authorList>
            <consortium name="Lawrence Berkeley National Laboratory"/>
            <person name="Hensen N."/>
            <person name="Bonometti L."/>
            <person name="Westerberg I."/>
            <person name="Brannstrom I.O."/>
            <person name="Guillou S."/>
            <person name="Cros-Aarteil S."/>
            <person name="Calhoun S."/>
            <person name="Haridas S."/>
            <person name="Kuo A."/>
            <person name="Mondo S."/>
            <person name="Pangilinan J."/>
            <person name="Riley R."/>
            <person name="LaButti K."/>
            <person name="Andreopoulos B."/>
            <person name="Lipzen A."/>
            <person name="Chen C."/>
            <person name="Yanf M."/>
            <person name="Daum C."/>
            <person name="Ng V."/>
            <person name="Clum A."/>
            <person name="Steindorff A."/>
            <person name="Ohm R."/>
            <person name="Martin F."/>
            <person name="Silar P."/>
            <person name="Natvig D."/>
            <person name="Lalanne C."/>
            <person name="Gautier V."/>
            <person name="Ament-velasquez S.L."/>
            <person name="Kruys A."/>
            <person name="Hutchinson M.I."/>
            <person name="Powell A.J."/>
            <person name="Barry K."/>
            <person name="Miller A.N."/>
            <person name="Grigoriev I.V."/>
            <person name="Debuchy R."/>
            <person name="Gladieux P."/>
            <person name="Thoren M.H."/>
            <person name="Johannesson H."/>
        </authorList>
    </citation>
    <scope>NUCLEOTIDE SEQUENCE</scope>
    <source>
        <strain evidence="6">SMH3187-1</strain>
    </source>
</reference>
<dbReference type="AlphaFoldDB" id="A0AA40F6T8"/>
<dbReference type="InterPro" id="IPR003653">
    <property type="entry name" value="Peptidase_C48_C"/>
</dbReference>
<gene>
    <name evidence="6" type="ORF">B0T18DRAFT_387953</name>
</gene>
<dbReference type="Pfam" id="PF02902">
    <property type="entry name" value="Peptidase_C48"/>
    <property type="match status" value="1"/>
</dbReference>
<evidence type="ECO:0000313" key="7">
    <source>
        <dbReference type="Proteomes" id="UP001172155"/>
    </source>
</evidence>
<dbReference type="InterPro" id="IPR038765">
    <property type="entry name" value="Papain-like_cys_pep_sf"/>
</dbReference>
<evidence type="ECO:0000256" key="3">
    <source>
        <dbReference type="ARBA" id="ARBA00022801"/>
    </source>
</evidence>
<name>A0AA40F6T8_9PEZI</name>
<dbReference type="EMBL" id="JAUKUD010000002">
    <property type="protein sequence ID" value="KAK0751896.1"/>
    <property type="molecule type" value="Genomic_DNA"/>
</dbReference>
<evidence type="ECO:0000256" key="1">
    <source>
        <dbReference type="ARBA" id="ARBA00005234"/>
    </source>
</evidence>
<protein>
    <recommendedName>
        <fullName evidence="5">Ubiquitin-like protease family profile domain-containing protein</fullName>
    </recommendedName>
</protein>
<evidence type="ECO:0000259" key="5">
    <source>
        <dbReference type="Pfam" id="PF02902"/>
    </source>
</evidence>
<feature type="region of interest" description="Disordered" evidence="4">
    <location>
        <begin position="171"/>
        <end position="199"/>
    </location>
</feature>
<comment type="similarity">
    <text evidence="1">Belongs to the peptidase C48 family.</text>
</comment>
<comment type="caution">
    <text evidence="6">The sequence shown here is derived from an EMBL/GenBank/DDBJ whole genome shotgun (WGS) entry which is preliminary data.</text>
</comment>
<proteinExistence type="inferred from homology"/>
<sequence>MDMADTNSALHPQQAILVNPNPIQRSNLRTHVDGIGHHVGALQNELADDPNDPSDLEIEMGRGSASQLPSGSRSRNLRPTRRAAGSRRGCLAQWKISLDDLNALRPGDPGGGSEKYYGGLRKLSTDTTWEEACRLLFAAREARFATSRQGISASPDIQPWDIARVLRDRRDDNSQPEENIEHGRKFASSRAAADRAPLPCDDDLVLGRIEHVKHAPQASPRPLTDPPPSTTCAASPRQDSDMTTGGTLSPQLPSGKHSHDDDGYLLSQDVTARPQAKIRKLMSTGPGRIAARSTKTDPSIDATKPFEPENKVPESLDKFDVPECLSASTGCLTGQSIADLLNVMSVGFPLSLCVADTSGSVTPRMLENGCLTSAKAKATMIILPLHICSNHWGLAVLPLIGEDPVEFFDSLPSAARSQDAKRKVRELVHQLVCNWPPRGRQLPASLKSDPLRIISLAGPVQDNSYDCGVAVIMVAFHVIAKKRLPNSCHLGLWRRLLCFIHPKSQPPVPRLGKIPALLDINHNDCNIIKADAPVQDLPFSSLLLMFAGVGSFRTTLDQAARQSAL</sequence>
<dbReference type="Gene3D" id="3.40.395.10">
    <property type="entry name" value="Adenoviral Proteinase, Chain A"/>
    <property type="match status" value="1"/>
</dbReference>